<proteinExistence type="predicted"/>
<protein>
    <submittedName>
        <fullName evidence="3">Tetraspanin tsp3</fullName>
    </submittedName>
</protein>
<organism evidence="3 4">
    <name type="scientific">Colletotrichum scovillei</name>
    <dbReference type="NCBI Taxonomy" id="1209932"/>
    <lineage>
        <taxon>Eukaryota</taxon>
        <taxon>Fungi</taxon>
        <taxon>Dikarya</taxon>
        <taxon>Ascomycota</taxon>
        <taxon>Pezizomycotina</taxon>
        <taxon>Sordariomycetes</taxon>
        <taxon>Hypocreomycetidae</taxon>
        <taxon>Glomerellales</taxon>
        <taxon>Glomerellaceae</taxon>
        <taxon>Colletotrichum</taxon>
        <taxon>Colletotrichum acutatum species complex</taxon>
    </lineage>
</organism>
<evidence type="ECO:0000256" key="2">
    <source>
        <dbReference type="SAM" id="Phobius"/>
    </source>
</evidence>
<dbReference type="AlphaFoldDB" id="A0A9P7RAC7"/>
<feature type="compositionally biased region" description="Polar residues" evidence="1">
    <location>
        <begin position="383"/>
        <end position="395"/>
    </location>
</feature>
<evidence type="ECO:0000313" key="4">
    <source>
        <dbReference type="Proteomes" id="UP000699042"/>
    </source>
</evidence>
<evidence type="ECO:0000256" key="1">
    <source>
        <dbReference type="SAM" id="MobiDB-lite"/>
    </source>
</evidence>
<accession>A0A9P7RAC7</accession>
<sequence length="406" mass="44339">MPSGVGACGRLLAANAAGAANGHVRFWPHQAASHPSAAIGTFGSLGVPLEGRHTLPLPIFLLPNSRPLSFVYYLFTCEAKRLLINVHTLIAKQIPLQRSEAIWCCCALVGRQKLIMGVNPGVVFLLICIGLLTTAIVVHVTSTNLALPISPFLSLLPILLPILGTINAFYYPRLLFNASNSLARTEQLFPTIIQTLQGILTTAVAVILLQTALPGDGLNCALSTSWQRMFVAKDESTIRRIQDSLNCCGLNSVKDRGWPFGANAQCAEITGRDTACIGPWRDATVRNSSIDLGIVITVGVLQVLTLLFMQSASNWRHAWWAQPWSHLSERPIEERQRRPLLTATISTHSAHDSGEESEDIVRYSDLNPHYGTTGEGQRGRIRTGSSRIEPSSLRNVENAENARRDE</sequence>
<dbReference type="OrthoDB" id="71600at2759"/>
<keyword evidence="4" id="KW-1185">Reference proteome</keyword>
<evidence type="ECO:0000313" key="3">
    <source>
        <dbReference type="EMBL" id="KAG7053748.1"/>
    </source>
</evidence>
<reference evidence="3" key="1">
    <citation type="submission" date="2021-05" db="EMBL/GenBank/DDBJ databases">
        <title>Comparative genomics of three Colletotrichum scovillei strains and genetic complementation revealed genes involved fungal growth and virulence on chili pepper.</title>
        <authorList>
            <person name="Hsieh D.-K."/>
            <person name="Chuang S.-C."/>
            <person name="Chen C.-Y."/>
            <person name="Chao Y.-T."/>
            <person name="Lu M.-Y.J."/>
            <person name="Lee M.-H."/>
            <person name="Shih M.-C."/>
        </authorList>
    </citation>
    <scope>NUCLEOTIDE SEQUENCE</scope>
    <source>
        <strain evidence="3">Coll-153</strain>
    </source>
</reference>
<keyword evidence="2" id="KW-0472">Membrane</keyword>
<keyword evidence="2" id="KW-0812">Transmembrane</keyword>
<name>A0A9P7RAC7_9PEZI</name>
<dbReference type="Proteomes" id="UP000699042">
    <property type="component" value="Unassembled WGS sequence"/>
</dbReference>
<dbReference type="EMBL" id="JAESDN010000003">
    <property type="protein sequence ID" value="KAG7053748.1"/>
    <property type="molecule type" value="Genomic_DNA"/>
</dbReference>
<gene>
    <name evidence="3" type="ORF">JMJ77_000830</name>
</gene>
<feature type="transmembrane region" description="Helical" evidence="2">
    <location>
        <begin position="121"/>
        <end position="140"/>
    </location>
</feature>
<comment type="caution">
    <text evidence="3">The sequence shown here is derived from an EMBL/GenBank/DDBJ whole genome shotgun (WGS) entry which is preliminary data.</text>
</comment>
<feature type="transmembrane region" description="Helical" evidence="2">
    <location>
        <begin position="192"/>
        <end position="213"/>
    </location>
</feature>
<feature type="transmembrane region" description="Helical" evidence="2">
    <location>
        <begin position="152"/>
        <end position="171"/>
    </location>
</feature>
<feature type="transmembrane region" description="Helical" evidence="2">
    <location>
        <begin position="290"/>
        <end position="309"/>
    </location>
</feature>
<keyword evidence="2" id="KW-1133">Transmembrane helix</keyword>
<feature type="region of interest" description="Disordered" evidence="1">
    <location>
        <begin position="365"/>
        <end position="406"/>
    </location>
</feature>